<gene>
    <name evidence="2" type="ORF">LIER_38991</name>
</gene>
<feature type="region of interest" description="Disordered" evidence="1">
    <location>
        <begin position="77"/>
        <end position="112"/>
    </location>
</feature>
<sequence length="252" mass="28933">MARVRKIERKVGSPLPAITKRQPRKKSGKPSVPRETTLQQRNFPNPTPYIRGKKKLVLLIMVIETFQPLRLLPNRASRNKSFSENKDRRDYPNGEREVESHTPPRKKLENGRRELSWMGSTLVIDIWASSSRIEFHDNSTIAVPIVATNDLDKQIELCLTLYMRILSPKKNLQSIPTWEMTPMEQDLMFSIFSILSKAFADPVLECTARVHTEQESKFKATKNDNEYEAMIAGLRLGLAMARKKVVVQSDSK</sequence>
<name>A0AAV3Q7Z2_LITER</name>
<comment type="caution">
    <text evidence="2">The sequence shown here is derived from an EMBL/GenBank/DDBJ whole genome shotgun (WGS) entry which is preliminary data.</text>
</comment>
<evidence type="ECO:0000313" key="3">
    <source>
        <dbReference type="Proteomes" id="UP001454036"/>
    </source>
</evidence>
<evidence type="ECO:0000256" key="1">
    <source>
        <dbReference type="SAM" id="MobiDB-lite"/>
    </source>
</evidence>
<protein>
    <submittedName>
        <fullName evidence="2">Uncharacterized protein</fullName>
    </submittedName>
</protein>
<dbReference type="EMBL" id="BAABME010020352">
    <property type="protein sequence ID" value="GAA0160174.1"/>
    <property type="molecule type" value="Genomic_DNA"/>
</dbReference>
<feature type="compositionally biased region" description="Basic and acidic residues" evidence="1">
    <location>
        <begin position="81"/>
        <end position="112"/>
    </location>
</feature>
<dbReference type="Proteomes" id="UP001454036">
    <property type="component" value="Unassembled WGS sequence"/>
</dbReference>
<evidence type="ECO:0000313" key="2">
    <source>
        <dbReference type="EMBL" id="GAA0160174.1"/>
    </source>
</evidence>
<feature type="compositionally biased region" description="Polar residues" evidence="1">
    <location>
        <begin position="34"/>
        <end position="44"/>
    </location>
</feature>
<accession>A0AAV3Q7Z2</accession>
<proteinExistence type="predicted"/>
<organism evidence="2 3">
    <name type="scientific">Lithospermum erythrorhizon</name>
    <name type="common">Purple gromwell</name>
    <name type="synonym">Lithospermum officinale var. erythrorhizon</name>
    <dbReference type="NCBI Taxonomy" id="34254"/>
    <lineage>
        <taxon>Eukaryota</taxon>
        <taxon>Viridiplantae</taxon>
        <taxon>Streptophyta</taxon>
        <taxon>Embryophyta</taxon>
        <taxon>Tracheophyta</taxon>
        <taxon>Spermatophyta</taxon>
        <taxon>Magnoliopsida</taxon>
        <taxon>eudicotyledons</taxon>
        <taxon>Gunneridae</taxon>
        <taxon>Pentapetalae</taxon>
        <taxon>asterids</taxon>
        <taxon>lamiids</taxon>
        <taxon>Boraginales</taxon>
        <taxon>Boraginaceae</taxon>
        <taxon>Boraginoideae</taxon>
        <taxon>Lithospermeae</taxon>
        <taxon>Lithospermum</taxon>
    </lineage>
</organism>
<keyword evidence="3" id="KW-1185">Reference proteome</keyword>
<reference evidence="2 3" key="1">
    <citation type="submission" date="2024-01" db="EMBL/GenBank/DDBJ databases">
        <title>The complete chloroplast genome sequence of Lithospermum erythrorhizon: insights into the phylogenetic relationship among Boraginaceae species and the maternal lineages of purple gromwells.</title>
        <authorList>
            <person name="Okada T."/>
            <person name="Watanabe K."/>
        </authorList>
    </citation>
    <scope>NUCLEOTIDE SEQUENCE [LARGE SCALE GENOMIC DNA]</scope>
</reference>
<dbReference type="AlphaFoldDB" id="A0AAV3Q7Z2"/>
<feature type="region of interest" description="Disordered" evidence="1">
    <location>
        <begin position="1"/>
        <end position="47"/>
    </location>
</feature>